<dbReference type="EMBL" id="QKXC01000259">
    <property type="protein sequence ID" value="RBR09615.1"/>
    <property type="molecule type" value="Genomic_DNA"/>
</dbReference>
<name>A0A366R078_9HYPO</name>
<dbReference type="GeneID" id="41999216"/>
<keyword evidence="1" id="KW-0862">Zinc</keyword>
<feature type="region of interest" description="Disordered" evidence="2">
    <location>
        <begin position="181"/>
        <end position="211"/>
    </location>
</feature>
<dbReference type="PROSITE" id="PS50157">
    <property type="entry name" value="ZINC_FINGER_C2H2_2"/>
    <property type="match status" value="1"/>
</dbReference>
<dbReference type="OrthoDB" id="8062037at2759"/>
<feature type="compositionally biased region" description="Polar residues" evidence="2">
    <location>
        <begin position="186"/>
        <end position="211"/>
    </location>
</feature>
<evidence type="ECO:0000256" key="2">
    <source>
        <dbReference type="SAM" id="MobiDB-lite"/>
    </source>
</evidence>
<keyword evidence="1" id="KW-0479">Metal-binding</keyword>
<organism evidence="4 5">
    <name type="scientific">Fusarium coffeatum</name>
    <dbReference type="NCBI Taxonomy" id="231269"/>
    <lineage>
        <taxon>Eukaryota</taxon>
        <taxon>Fungi</taxon>
        <taxon>Dikarya</taxon>
        <taxon>Ascomycota</taxon>
        <taxon>Pezizomycotina</taxon>
        <taxon>Sordariomycetes</taxon>
        <taxon>Hypocreomycetidae</taxon>
        <taxon>Hypocreales</taxon>
        <taxon>Nectriaceae</taxon>
        <taxon>Fusarium</taxon>
        <taxon>Fusarium incarnatum-equiseti species complex</taxon>
    </lineage>
</organism>
<dbReference type="Proteomes" id="UP000253153">
    <property type="component" value="Unassembled WGS sequence"/>
</dbReference>
<dbReference type="GO" id="GO:0008270">
    <property type="term" value="F:zinc ion binding"/>
    <property type="evidence" value="ECO:0007669"/>
    <property type="project" value="UniProtKB-KW"/>
</dbReference>
<sequence length="371" mass="41383">MAHTYDTERDIDARKFNLYVLLPNYFPFGTLTSKEPRFKPPIHRVYEDVYHPKSNKSASFQQRSYFPDYLSLGSRMASKFRKIDRAARLSITNTLENTREHSVYSIENGHLHEAYQGSVITDQRSQETFKLYSTEAADDRRRETGRGVGCTEKGSKSTSCSRANYVSATFHELTTASSQAQLSAQPSVPLQTTNATQPTSNPAISLPTGQGNSNARFSRAMVLLPRNSAIHMEPVTLNEDVPNINLIPDLRKVEKIPYDACVLPCGNFSTYGAALPNLDVLPLDDRATDDQKREMSHYRDVIDTLLTMQQGVYTMCLYDECGQVFKKQHQVDKHIKSAHPGLTGTGDSGTADGDVPSLTETRVSVQAKCQS</sequence>
<evidence type="ECO:0000313" key="4">
    <source>
        <dbReference type="EMBL" id="RBR09615.1"/>
    </source>
</evidence>
<evidence type="ECO:0000259" key="3">
    <source>
        <dbReference type="PROSITE" id="PS50157"/>
    </source>
</evidence>
<accession>A0A366R078</accession>
<dbReference type="RefSeq" id="XP_031012023.1">
    <property type="nucleotide sequence ID" value="XM_031163920.1"/>
</dbReference>
<evidence type="ECO:0000313" key="5">
    <source>
        <dbReference type="Proteomes" id="UP000253153"/>
    </source>
</evidence>
<protein>
    <recommendedName>
        <fullName evidence="3">C2H2-type domain-containing protein</fullName>
    </recommendedName>
</protein>
<dbReference type="PROSITE" id="PS00028">
    <property type="entry name" value="ZINC_FINGER_C2H2_1"/>
    <property type="match status" value="1"/>
</dbReference>
<reference evidence="4 5" key="1">
    <citation type="submission" date="2018-06" db="EMBL/GenBank/DDBJ databases">
        <title>Fusarium incarnatum-equiseti species complex species 28.</title>
        <authorList>
            <person name="Gardiner D.M."/>
        </authorList>
    </citation>
    <scope>NUCLEOTIDE SEQUENCE [LARGE SCALE GENOMIC DNA]</scope>
    <source>
        <strain evidence="4 5">FIESC_28</strain>
    </source>
</reference>
<feature type="region of interest" description="Disordered" evidence="2">
    <location>
        <begin position="337"/>
        <end position="356"/>
    </location>
</feature>
<feature type="domain" description="C2H2-type" evidence="3">
    <location>
        <begin position="314"/>
        <end position="344"/>
    </location>
</feature>
<keyword evidence="1" id="KW-0863">Zinc-finger</keyword>
<gene>
    <name evidence="4" type="ORF">FIESC28_09785</name>
</gene>
<dbReference type="AlphaFoldDB" id="A0A366R078"/>
<keyword evidence="5" id="KW-1185">Reference proteome</keyword>
<evidence type="ECO:0000256" key="1">
    <source>
        <dbReference type="PROSITE-ProRule" id="PRU00042"/>
    </source>
</evidence>
<dbReference type="InterPro" id="IPR013087">
    <property type="entry name" value="Znf_C2H2_type"/>
</dbReference>
<proteinExistence type="predicted"/>
<comment type="caution">
    <text evidence="4">The sequence shown here is derived from an EMBL/GenBank/DDBJ whole genome shotgun (WGS) entry which is preliminary data.</text>
</comment>